<dbReference type="GO" id="GO:0016020">
    <property type="term" value="C:membrane"/>
    <property type="evidence" value="ECO:0007669"/>
    <property type="project" value="InterPro"/>
</dbReference>
<evidence type="ECO:0000313" key="2">
    <source>
        <dbReference type="Proteomes" id="UP000046392"/>
    </source>
</evidence>
<accession>A0A0N5B4N2</accession>
<dbReference type="GO" id="GO:0047756">
    <property type="term" value="F:chondroitin 4-sulfotransferase activity"/>
    <property type="evidence" value="ECO:0007669"/>
    <property type="project" value="InterPro"/>
</dbReference>
<dbReference type="AlphaFoldDB" id="A0A0N5B4N2"/>
<dbReference type="GO" id="GO:0050650">
    <property type="term" value="P:chondroitin sulfate proteoglycan biosynthetic process"/>
    <property type="evidence" value="ECO:0007669"/>
    <property type="project" value="InterPro"/>
</dbReference>
<proteinExistence type="predicted"/>
<dbReference type="GO" id="GO:1902884">
    <property type="term" value="P:positive regulation of response to oxidative stress"/>
    <property type="evidence" value="ECO:0007669"/>
    <property type="project" value="InterPro"/>
</dbReference>
<reference evidence="3" key="1">
    <citation type="submission" date="2017-02" db="UniProtKB">
        <authorList>
            <consortium name="WormBaseParasite"/>
        </authorList>
    </citation>
    <scope>IDENTIFICATION</scope>
</reference>
<dbReference type="InterPro" id="IPR007669">
    <property type="entry name" value="Chst-1-like"/>
</dbReference>
<evidence type="ECO:0000313" key="3">
    <source>
        <dbReference type="WBParaSite" id="SPAL_0000103300.1"/>
    </source>
</evidence>
<dbReference type="WBParaSite" id="SPAL_0000103300.1">
    <property type="protein sequence ID" value="SPAL_0000103300.1"/>
    <property type="gene ID" value="SPAL_0000103300"/>
</dbReference>
<dbReference type="InterPro" id="IPR005331">
    <property type="entry name" value="Sulfotransferase"/>
</dbReference>
<feature type="signal peptide" evidence="1">
    <location>
        <begin position="1"/>
        <end position="24"/>
    </location>
</feature>
<sequence>MKLCYKFLFDSLYLILFLNNFYEAKRINVVKEITLNNSGLNLKYVSISNYSIRSEYASAPKYKINACYTGKSFSSMALGLFCYLFDDKNFLKHYKSANNKGANRHLCHRRNRNLLMTEVIKKYSNNNSTKFFNEWKNIYVVRNPISRFISGFIQICVLKIGLPSNHPYCFNCKRSMNCFLTKLYTRLLKFKGTHNIVDRFLSYHFHPQKWQCEYFKYKDKYKIIHYDSDKKQFYETYLGELRDSGVPEAKLTFIKKLFYTTKPIHKTDGKHITNMYKNYLLRNPKLLKLLLKIFYEDFEEFKFEIPNIEKLS</sequence>
<evidence type="ECO:0000256" key="1">
    <source>
        <dbReference type="SAM" id="SignalP"/>
    </source>
</evidence>
<organism evidence="2 3">
    <name type="scientific">Strongyloides papillosus</name>
    <name type="common">Intestinal threadworm</name>
    <dbReference type="NCBI Taxonomy" id="174720"/>
    <lineage>
        <taxon>Eukaryota</taxon>
        <taxon>Metazoa</taxon>
        <taxon>Ecdysozoa</taxon>
        <taxon>Nematoda</taxon>
        <taxon>Chromadorea</taxon>
        <taxon>Rhabditida</taxon>
        <taxon>Tylenchina</taxon>
        <taxon>Panagrolaimomorpha</taxon>
        <taxon>Strongyloidoidea</taxon>
        <taxon>Strongyloididae</taxon>
        <taxon>Strongyloides</taxon>
    </lineage>
</organism>
<dbReference type="Proteomes" id="UP000046392">
    <property type="component" value="Unplaced"/>
</dbReference>
<name>A0A0N5B4N2_STREA</name>
<dbReference type="Pfam" id="PF03567">
    <property type="entry name" value="Sulfotransfer_2"/>
    <property type="match status" value="1"/>
</dbReference>
<dbReference type="PANTHER" id="PTHR22900">
    <property type="entry name" value="PROTEIN CBG14245-RELATED"/>
    <property type="match status" value="1"/>
</dbReference>
<keyword evidence="2" id="KW-1185">Reference proteome</keyword>
<keyword evidence="1" id="KW-0732">Signal</keyword>
<protein>
    <submittedName>
        <fullName evidence="3">Sulfotransfer_1 domain-containing protein</fullName>
    </submittedName>
</protein>
<dbReference type="PANTHER" id="PTHR22900:SF8">
    <property type="entry name" value="PROTEIN CBG16438"/>
    <property type="match status" value="1"/>
</dbReference>
<feature type="chain" id="PRO_5005893886" evidence="1">
    <location>
        <begin position="25"/>
        <end position="312"/>
    </location>
</feature>